<evidence type="ECO:0000313" key="2">
    <source>
        <dbReference type="EMBL" id="QKX54885.1"/>
    </source>
</evidence>
<dbReference type="Proteomes" id="UP000509510">
    <property type="component" value="Chromosome I"/>
</dbReference>
<dbReference type="AlphaFoldDB" id="A0A7H8QN46"/>
<proteinExistence type="predicted"/>
<dbReference type="RefSeq" id="XP_035341064.1">
    <property type="nucleotide sequence ID" value="XM_035485171.1"/>
</dbReference>
<evidence type="ECO:0000256" key="1">
    <source>
        <dbReference type="SAM" id="MobiDB-lite"/>
    </source>
</evidence>
<accession>A0A7H8QN46</accession>
<organism evidence="2 3">
    <name type="scientific">Talaromyces rugulosus</name>
    <name type="common">Penicillium rugulosum</name>
    <dbReference type="NCBI Taxonomy" id="121627"/>
    <lineage>
        <taxon>Eukaryota</taxon>
        <taxon>Fungi</taxon>
        <taxon>Dikarya</taxon>
        <taxon>Ascomycota</taxon>
        <taxon>Pezizomycotina</taxon>
        <taxon>Eurotiomycetes</taxon>
        <taxon>Eurotiomycetidae</taxon>
        <taxon>Eurotiales</taxon>
        <taxon>Trichocomaceae</taxon>
        <taxon>Talaromyces</taxon>
        <taxon>Talaromyces sect. Islandici</taxon>
    </lineage>
</organism>
<feature type="region of interest" description="Disordered" evidence="1">
    <location>
        <begin position="55"/>
        <end position="76"/>
    </location>
</feature>
<name>A0A7H8QN46_TALRU</name>
<reference evidence="3" key="1">
    <citation type="submission" date="2020-06" db="EMBL/GenBank/DDBJ databases">
        <title>A chromosome-scale genome assembly of Talaromyces rugulosus W13939.</title>
        <authorList>
            <person name="Wang B."/>
            <person name="Guo L."/>
            <person name="Ye K."/>
            <person name="Wang L."/>
        </authorList>
    </citation>
    <scope>NUCLEOTIDE SEQUENCE [LARGE SCALE GENOMIC DNA]</scope>
    <source>
        <strain evidence="3">W13939</strain>
    </source>
</reference>
<gene>
    <name evidence="2" type="ORF">TRUGW13939_01975</name>
</gene>
<dbReference type="KEGG" id="trg:TRUGW13939_01975"/>
<protein>
    <submittedName>
        <fullName evidence="2">Uncharacterized protein</fullName>
    </submittedName>
</protein>
<evidence type="ECO:0000313" key="3">
    <source>
        <dbReference type="Proteomes" id="UP000509510"/>
    </source>
</evidence>
<keyword evidence="3" id="KW-1185">Reference proteome</keyword>
<dbReference type="GeneID" id="55989485"/>
<sequence length="120" mass="13891">MDMVQSLPEWTCQRQLADDTDVPTLRKFLNDWVATRTTPDNKKVDMQPYLNAPNRITWPDLPTPPDYSVPFQMGETADGKPWMVTGPRLRREALRLGQYCFRWERPPQSRLLKKATGGSV</sequence>
<dbReference type="EMBL" id="CP055898">
    <property type="protein sequence ID" value="QKX54885.1"/>
    <property type="molecule type" value="Genomic_DNA"/>
</dbReference>
<dbReference type="OrthoDB" id="4062651at2759"/>